<evidence type="ECO:0000256" key="1">
    <source>
        <dbReference type="SAM" id="MobiDB-lite"/>
    </source>
</evidence>
<dbReference type="InterPro" id="IPR020843">
    <property type="entry name" value="ER"/>
</dbReference>
<feature type="domain" description="Enoyl reductase (ER)" evidence="2">
    <location>
        <begin position="21"/>
        <end position="363"/>
    </location>
</feature>
<gene>
    <name evidence="3" type="ORF">KHLLAP_LOCUS6555</name>
</gene>
<evidence type="ECO:0000313" key="3">
    <source>
        <dbReference type="EMBL" id="CAJ2506087.1"/>
    </source>
</evidence>
<dbReference type="InterPro" id="IPR052711">
    <property type="entry name" value="Zinc_ADH-like"/>
</dbReference>
<dbReference type="CDD" id="cd08276">
    <property type="entry name" value="MDR7"/>
    <property type="match status" value="1"/>
</dbReference>
<feature type="region of interest" description="Disordered" evidence="1">
    <location>
        <begin position="1"/>
        <end position="39"/>
    </location>
</feature>
<dbReference type="Pfam" id="PF08240">
    <property type="entry name" value="ADH_N"/>
    <property type="match status" value="1"/>
</dbReference>
<dbReference type="AlphaFoldDB" id="A0AAI8VK84"/>
<sequence>MAETRTKASATGGWSLPSQNGYESLQYDPASTPATTQELGPEEVLVDMHAASLNYRDLAIANIVKSGPIPLTTIPNLVPGSDGAGLILAIGTAIPSLRPSLQPGTDVVTHMVPHLPDAALPGYDDIAAGLGQRTHGTLRRRGIFHHSTLVRKPATLNYAQGATLGCSALTAWNALMGLEGRRVKAGDWVLTQGTGGVSIAALQIAVAAGATVVATTSSDAKADRLRALGAAHVLNYRTQPDWGARAKKLTPDGRGVDHVVDVGGPRTLPGALDAVRRDGLVTVSGIVGGLDEVVPVELMNALWHICAVRGVLLGSRKMMMDMVDFIDEKQVQIAVDDVEFRLEDAKDAYRRLKDQKHFAKVVIKMD</sequence>
<proteinExistence type="predicted"/>
<comment type="caution">
    <text evidence="3">The sequence shown here is derived from an EMBL/GenBank/DDBJ whole genome shotgun (WGS) entry which is preliminary data.</text>
</comment>
<protein>
    <submittedName>
        <fullName evidence="3">Uu.00g002170.m01.CDS01</fullName>
    </submittedName>
</protein>
<accession>A0AAI8VK84</accession>
<reference evidence="3" key="1">
    <citation type="submission" date="2023-10" db="EMBL/GenBank/DDBJ databases">
        <authorList>
            <person name="Hackl T."/>
        </authorList>
    </citation>
    <scope>NUCLEOTIDE SEQUENCE</scope>
</reference>
<dbReference type="InterPro" id="IPR013149">
    <property type="entry name" value="ADH-like_C"/>
</dbReference>
<dbReference type="Pfam" id="PF00107">
    <property type="entry name" value="ADH_zinc_N"/>
    <property type="match status" value="1"/>
</dbReference>
<dbReference type="PANTHER" id="PTHR45033:SF2">
    <property type="entry name" value="ZINC-TYPE ALCOHOL DEHYDROGENASE-LIKE PROTEIN C1773.06C"/>
    <property type="match status" value="1"/>
</dbReference>
<dbReference type="SUPFAM" id="SSF51735">
    <property type="entry name" value="NAD(P)-binding Rossmann-fold domains"/>
    <property type="match status" value="1"/>
</dbReference>
<dbReference type="SUPFAM" id="SSF50129">
    <property type="entry name" value="GroES-like"/>
    <property type="match status" value="1"/>
</dbReference>
<dbReference type="InterPro" id="IPR011032">
    <property type="entry name" value="GroES-like_sf"/>
</dbReference>
<dbReference type="Gene3D" id="3.40.50.720">
    <property type="entry name" value="NAD(P)-binding Rossmann-like Domain"/>
    <property type="match status" value="1"/>
</dbReference>
<dbReference type="SMART" id="SM00829">
    <property type="entry name" value="PKS_ER"/>
    <property type="match status" value="1"/>
</dbReference>
<dbReference type="Proteomes" id="UP001295740">
    <property type="component" value="Unassembled WGS sequence"/>
</dbReference>
<dbReference type="Gene3D" id="3.90.180.10">
    <property type="entry name" value="Medium-chain alcohol dehydrogenases, catalytic domain"/>
    <property type="match status" value="1"/>
</dbReference>
<dbReference type="GO" id="GO:0016491">
    <property type="term" value="F:oxidoreductase activity"/>
    <property type="evidence" value="ECO:0007669"/>
    <property type="project" value="InterPro"/>
</dbReference>
<dbReference type="EMBL" id="CAUWAG010000008">
    <property type="protein sequence ID" value="CAJ2506087.1"/>
    <property type="molecule type" value="Genomic_DNA"/>
</dbReference>
<evidence type="ECO:0000259" key="2">
    <source>
        <dbReference type="SMART" id="SM00829"/>
    </source>
</evidence>
<dbReference type="PANTHER" id="PTHR45033">
    <property type="match status" value="1"/>
</dbReference>
<keyword evidence="4" id="KW-1185">Reference proteome</keyword>
<organism evidence="3 4">
    <name type="scientific">Anthostomella pinea</name>
    <dbReference type="NCBI Taxonomy" id="933095"/>
    <lineage>
        <taxon>Eukaryota</taxon>
        <taxon>Fungi</taxon>
        <taxon>Dikarya</taxon>
        <taxon>Ascomycota</taxon>
        <taxon>Pezizomycotina</taxon>
        <taxon>Sordariomycetes</taxon>
        <taxon>Xylariomycetidae</taxon>
        <taxon>Xylariales</taxon>
        <taxon>Xylariaceae</taxon>
        <taxon>Anthostomella</taxon>
    </lineage>
</organism>
<evidence type="ECO:0000313" key="4">
    <source>
        <dbReference type="Proteomes" id="UP001295740"/>
    </source>
</evidence>
<dbReference type="InterPro" id="IPR036291">
    <property type="entry name" value="NAD(P)-bd_dom_sf"/>
</dbReference>
<name>A0AAI8VK84_9PEZI</name>
<dbReference type="InterPro" id="IPR013154">
    <property type="entry name" value="ADH-like_N"/>
</dbReference>